<evidence type="ECO:0000256" key="1">
    <source>
        <dbReference type="SAM" id="MobiDB-lite"/>
    </source>
</evidence>
<proteinExistence type="predicted"/>
<reference evidence="2" key="1">
    <citation type="journal article" date="2013" name="Genome Biol.">
        <title>The genome sequence of the most widely cultivated cacao type and its use to identify candidate genes regulating pod color.</title>
        <authorList>
            <person name="Motamayor J.C."/>
            <person name="Mockaitis K."/>
            <person name="Schmutz J."/>
            <person name="Haiminen N."/>
            <person name="Iii D.L."/>
            <person name="Cornejo O."/>
            <person name="Findley S.D."/>
            <person name="Zheng P."/>
            <person name="Utro F."/>
            <person name="Royaert S."/>
            <person name="Saski C."/>
            <person name="Jenkins J."/>
            <person name="Podicheti R."/>
            <person name="Zhao M."/>
            <person name="Scheffler B.E."/>
            <person name="Stack J.C."/>
            <person name="Feltus F.A."/>
            <person name="Mustiga G.M."/>
            <person name="Amores F."/>
            <person name="Phillips W."/>
            <person name="Marelli J.P."/>
            <person name="May G.D."/>
            <person name="Shapiro H."/>
            <person name="Ma J."/>
            <person name="Bustamante C.D."/>
            <person name="Schnell R.J."/>
            <person name="Main D."/>
            <person name="Gilbert D."/>
            <person name="Parida L."/>
            <person name="Kuhn D.N."/>
        </authorList>
    </citation>
    <scope>NUCLEOTIDE SEQUENCE [LARGE SCALE GENOMIC DNA]</scope>
</reference>
<dbReference type="Proteomes" id="UP000026915">
    <property type="component" value="Chromosome 7"/>
</dbReference>
<dbReference type="AlphaFoldDB" id="A0A061F876"/>
<organism evidence="2 3">
    <name type="scientific">Theobroma cacao</name>
    <name type="common">Cacao</name>
    <name type="synonym">Cocoa</name>
    <dbReference type="NCBI Taxonomy" id="3641"/>
    <lineage>
        <taxon>Eukaryota</taxon>
        <taxon>Viridiplantae</taxon>
        <taxon>Streptophyta</taxon>
        <taxon>Embryophyta</taxon>
        <taxon>Tracheophyta</taxon>
        <taxon>Spermatophyta</taxon>
        <taxon>Magnoliopsida</taxon>
        <taxon>eudicotyledons</taxon>
        <taxon>Gunneridae</taxon>
        <taxon>Pentapetalae</taxon>
        <taxon>rosids</taxon>
        <taxon>malvids</taxon>
        <taxon>Malvales</taxon>
        <taxon>Malvaceae</taxon>
        <taxon>Byttnerioideae</taxon>
        <taxon>Theobroma</taxon>
    </lineage>
</organism>
<keyword evidence="3" id="KW-1185">Reference proteome</keyword>
<gene>
    <name evidence="2" type="ORF">TCM_032166</name>
</gene>
<name>A0A061F876_THECC</name>
<sequence length="94" mass="10408">MCRHHKNDINRGPKSHLTTCHRRACAHREDHGPVIDKETAANPHAQSQKNRDMEDYLTPTCASSSATVLASLLICTSCHVLTSCFNKQLVGQVI</sequence>
<dbReference type="InParanoid" id="A0A061F876"/>
<evidence type="ECO:0000313" key="3">
    <source>
        <dbReference type="Proteomes" id="UP000026915"/>
    </source>
</evidence>
<dbReference type="EMBL" id="CM001885">
    <property type="protein sequence ID" value="EOY13570.1"/>
    <property type="molecule type" value="Genomic_DNA"/>
</dbReference>
<evidence type="ECO:0000313" key="2">
    <source>
        <dbReference type="EMBL" id="EOY13570.1"/>
    </source>
</evidence>
<feature type="region of interest" description="Disordered" evidence="1">
    <location>
        <begin position="31"/>
        <end position="52"/>
    </location>
</feature>
<accession>A0A061F876</accession>
<dbReference type="HOGENOM" id="CLU_2390441_0_0_1"/>
<dbReference type="Gramene" id="EOY13570">
    <property type="protein sequence ID" value="EOY13570"/>
    <property type="gene ID" value="TCM_032166"/>
</dbReference>
<protein>
    <submittedName>
        <fullName evidence="2">Uncharacterized protein</fullName>
    </submittedName>
</protein>